<reference evidence="1" key="1">
    <citation type="journal article" date="2015" name="Nature">
        <title>Complex archaea that bridge the gap between prokaryotes and eukaryotes.</title>
        <authorList>
            <person name="Spang A."/>
            <person name="Saw J.H."/>
            <person name="Jorgensen S.L."/>
            <person name="Zaremba-Niedzwiedzka K."/>
            <person name="Martijn J."/>
            <person name="Lind A.E."/>
            <person name="van Eijk R."/>
            <person name="Schleper C."/>
            <person name="Guy L."/>
            <person name="Ettema T.J."/>
        </authorList>
    </citation>
    <scope>NUCLEOTIDE SEQUENCE</scope>
</reference>
<dbReference type="AlphaFoldDB" id="A0A0F8XF43"/>
<evidence type="ECO:0000313" key="1">
    <source>
        <dbReference type="EMBL" id="KKK67797.1"/>
    </source>
</evidence>
<gene>
    <name evidence="1" type="ORF">LCGC14_2950460</name>
</gene>
<sequence>MATRNRRRKMTEAELKTSVQRAIQNSDSFDSSEVSDNFQKALNSYLGRKEGASIPSDADERSHDVADMIESVTANLLPAFKAFALLWASSCHDIMCVPPRGVFPSIVV</sequence>
<accession>A0A0F8XF43</accession>
<comment type="caution">
    <text evidence="1">The sequence shown here is derived from an EMBL/GenBank/DDBJ whole genome shotgun (WGS) entry which is preliminary data.</text>
</comment>
<proteinExistence type="predicted"/>
<protein>
    <submittedName>
        <fullName evidence="1">Uncharacterized protein</fullName>
    </submittedName>
</protein>
<organism evidence="1">
    <name type="scientific">marine sediment metagenome</name>
    <dbReference type="NCBI Taxonomy" id="412755"/>
    <lineage>
        <taxon>unclassified sequences</taxon>
        <taxon>metagenomes</taxon>
        <taxon>ecological metagenomes</taxon>
    </lineage>
</organism>
<dbReference type="EMBL" id="LAZR01059433">
    <property type="protein sequence ID" value="KKK67797.1"/>
    <property type="molecule type" value="Genomic_DNA"/>
</dbReference>
<name>A0A0F8XF43_9ZZZZ</name>